<sequence length="186" mass="20005">MVPTLISMAPPPHQHRREMPTTNANDCADNKGGGGGMGCGSGGDNRGGEFGVEELAEGHLASPRETSLLMGDLQNKGMAPSKPGIMRLLEDKARRDVAEVVAAKVVAATANDTTGGSVTPTNNLVEKENDDSQRRNVLRHDVRKNDLINLGESQDHPGSTKSDLQSPVDANVGDNWDFQDFQWMRM</sequence>
<feature type="compositionally biased region" description="Polar residues" evidence="1">
    <location>
        <begin position="156"/>
        <end position="165"/>
    </location>
</feature>
<reference evidence="2 3" key="1">
    <citation type="submission" date="2018-09" db="EMBL/GenBank/DDBJ databases">
        <title>A high-quality reference genome of wild soybean provides a powerful tool to mine soybean genomes.</title>
        <authorList>
            <person name="Xie M."/>
            <person name="Chung C.Y.L."/>
            <person name="Li M.-W."/>
            <person name="Wong F.-L."/>
            <person name="Chan T.-F."/>
            <person name="Lam H.-M."/>
        </authorList>
    </citation>
    <scope>NUCLEOTIDE SEQUENCE [LARGE SCALE GENOMIC DNA]</scope>
    <source>
        <strain evidence="3">cv. W05</strain>
        <tissue evidence="2">Hypocotyl of etiolated seedlings</tissue>
    </source>
</reference>
<protein>
    <submittedName>
        <fullName evidence="2">Uncharacterized protein</fullName>
    </submittedName>
</protein>
<dbReference type="Proteomes" id="UP000289340">
    <property type="component" value="Chromosome 15"/>
</dbReference>
<proteinExistence type="predicted"/>
<evidence type="ECO:0000313" key="2">
    <source>
        <dbReference type="EMBL" id="RZB65349.1"/>
    </source>
</evidence>
<evidence type="ECO:0000256" key="1">
    <source>
        <dbReference type="SAM" id="MobiDB-lite"/>
    </source>
</evidence>
<evidence type="ECO:0000313" key="3">
    <source>
        <dbReference type="Proteomes" id="UP000289340"/>
    </source>
</evidence>
<feature type="compositionally biased region" description="Basic and acidic residues" evidence="1">
    <location>
        <begin position="125"/>
        <end position="146"/>
    </location>
</feature>
<feature type="region of interest" description="Disordered" evidence="1">
    <location>
        <begin position="112"/>
        <end position="171"/>
    </location>
</feature>
<comment type="caution">
    <text evidence="2">The sequence shown here is derived from an EMBL/GenBank/DDBJ whole genome shotgun (WGS) entry which is preliminary data.</text>
</comment>
<dbReference type="AlphaFoldDB" id="A0A445GVR8"/>
<feature type="compositionally biased region" description="Polar residues" evidence="1">
    <location>
        <begin position="112"/>
        <end position="124"/>
    </location>
</feature>
<dbReference type="EMBL" id="QZWG01000015">
    <property type="protein sequence ID" value="RZB65349.1"/>
    <property type="molecule type" value="Genomic_DNA"/>
</dbReference>
<feature type="region of interest" description="Disordered" evidence="1">
    <location>
        <begin position="1"/>
        <end position="22"/>
    </location>
</feature>
<organism evidence="2 3">
    <name type="scientific">Glycine soja</name>
    <name type="common">Wild soybean</name>
    <dbReference type="NCBI Taxonomy" id="3848"/>
    <lineage>
        <taxon>Eukaryota</taxon>
        <taxon>Viridiplantae</taxon>
        <taxon>Streptophyta</taxon>
        <taxon>Embryophyta</taxon>
        <taxon>Tracheophyta</taxon>
        <taxon>Spermatophyta</taxon>
        <taxon>Magnoliopsida</taxon>
        <taxon>eudicotyledons</taxon>
        <taxon>Gunneridae</taxon>
        <taxon>Pentapetalae</taxon>
        <taxon>rosids</taxon>
        <taxon>fabids</taxon>
        <taxon>Fabales</taxon>
        <taxon>Fabaceae</taxon>
        <taxon>Papilionoideae</taxon>
        <taxon>50 kb inversion clade</taxon>
        <taxon>NPAAA clade</taxon>
        <taxon>indigoferoid/millettioid clade</taxon>
        <taxon>Phaseoleae</taxon>
        <taxon>Glycine</taxon>
        <taxon>Glycine subgen. Soja</taxon>
    </lineage>
</organism>
<name>A0A445GVR8_GLYSO</name>
<gene>
    <name evidence="2" type="ORF">D0Y65_041413</name>
</gene>
<accession>A0A445GVR8</accession>
<keyword evidence="3" id="KW-1185">Reference proteome</keyword>